<dbReference type="KEGG" id="rci:RRC388"/>
<dbReference type="AlphaFoldDB" id="Q0W0J4"/>
<reference evidence="2 3" key="1">
    <citation type="journal article" date="2006" name="Science">
        <title>Genome of rice cluster I archaea -- the key methane producers in the rice rhizosphere.</title>
        <authorList>
            <person name="Erkel C."/>
            <person name="Kube M."/>
            <person name="Reinhardt R."/>
            <person name="Liesack W."/>
        </authorList>
    </citation>
    <scope>NUCLEOTIDE SEQUENCE [LARGE SCALE GENOMIC DNA]</scope>
    <source>
        <strain evidence="3">DSM 22066 / NBRC 105507 / MRE50</strain>
    </source>
</reference>
<name>Q0W0J4_METAR</name>
<sequence>MIVRQSASKITVTTLLLVLILLSGLAVSGCLSSSPNTPEHSTPAVQPTGDASPVTGQVLSSDPGMTETPTPAPAIPGPAVIRTDTGYILTDAPGTSDVVQVQLKAGKANFHIRLPDYTIGESYTLTLTNADGPFSYRSTHEFSGVSGAGDISIVKTIPRDGAYEISLDYGSGWEIEITQ</sequence>
<accession>Q0W0J4</accession>
<gene>
    <name evidence="2" type="ORF">RRC388</name>
</gene>
<dbReference type="EMBL" id="AM114193">
    <property type="protein sequence ID" value="CAJ38099.1"/>
    <property type="molecule type" value="Genomic_DNA"/>
</dbReference>
<organism evidence="2 3">
    <name type="scientific">Methanocella arvoryzae (strain DSM 22066 / NBRC 105507 / MRE50)</name>
    <dbReference type="NCBI Taxonomy" id="351160"/>
    <lineage>
        <taxon>Archaea</taxon>
        <taxon>Methanobacteriati</taxon>
        <taxon>Methanobacteriota</taxon>
        <taxon>Stenosarchaea group</taxon>
        <taxon>Methanomicrobia</taxon>
        <taxon>Methanocellales</taxon>
        <taxon>Methanocellaceae</taxon>
        <taxon>Methanocella</taxon>
    </lineage>
</organism>
<keyword evidence="3" id="KW-1185">Reference proteome</keyword>
<feature type="region of interest" description="Disordered" evidence="1">
    <location>
        <begin position="32"/>
        <end position="77"/>
    </location>
</feature>
<evidence type="ECO:0000313" key="2">
    <source>
        <dbReference type="EMBL" id="CAJ38099.1"/>
    </source>
</evidence>
<protein>
    <submittedName>
        <fullName evidence="2">Uncharacterized protein</fullName>
    </submittedName>
</protein>
<dbReference type="eggNOG" id="arCOG11076">
    <property type="taxonomic scope" value="Archaea"/>
</dbReference>
<dbReference type="Proteomes" id="UP000000663">
    <property type="component" value="Chromosome"/>
</dbReference>
<dbReference type="STRING" id="351160.RRC388"/>
<evidence type="ECO:0000313" key="3">
    <source>
        <dbReference type="Proteomes" id="UP000000663"/>
    </source>
</evidence>
<evidence type="ECO:0000256" key="1">
    <source>
        <dbReference type="SAM" id="MobiDB-lite"/>
    </source>
</evidence>
<proteinExistence type="predicted"/>
<feature type="compositionally biased region" description="Polar residues" evidence="1">
    <location>
        <begin position="32"/>
        <end position="45"/>
    </location>
</feature>
<dbReference type="PROSITE" id="PS51257">
    <property type="entry name" value="PROKAR_LIPOPROTEIN"/>
    <property type="match status" value="1"/>
</dbReference>